<dbReference type="RefSeq" id="WP_013188933.1">
    <property type="nucleotide sequence ID" value="NZ_CP068112.1"/>
</dbReference>
<dbReference type="InterPro" id="IPR014710">
    <property type="entry name" value="RmlC-like_jellyroll"/>
</dbReference>
<name>A0A2X2YZA4_9ACTO</name>
<accession>A0A2X2YZA4</accession>
<evidence type="ECO:0000259" key="5">
    <source>
        <dbReference type="PROSITE" id="PS51063"/>
    </source>
</evidence>
<dbReference type="SMART" id="SM00419">
    <property type="entry name" value="HTH_CRP"/>
    <property type="match status" value="1"/>
</dbReference>
<protein>
    <recommendedName>
        <fullName evidence="5">HTH crp-type domain-containing protein</fullName>
    </recommendedName>
</protein>
<dbReference type="Gene3D" id="1.10.10.10">
    <property type="entry name" value="Winged helix-like DNA-binding domain superfamily/Winged helix DNA-binding domain"/>
    <property type="match status" value="1"/>
</dbReference>
<reference evidence="6 7" key="1">
    <citation type="submission" date="2018-06" db="EMBL/GenBank/DDBJ databases">
        <authorList>
            <consortium name="Pathogen Informatics"/>
            <person name="Doyle S."/>
        </authorList>
    </citation>
    <scope>NUCLEOTIDE SEQUENCE [LARGE SCALE GENOMIC DNA]</scope>
    <source>
        <strain evidence="6 7">NCTC11820</strain>
    </source>
</reference>
<dbReference type="OMA" id="WIRLETN"/>
<dbReference type="SUPFAM" id="SSF51206">
    <property type="entry name" value="cAMP-binding domain-like"/>
    <property type="match status" value="1"/>
</dbReference>
<evidence type="ECO:0000256" key="2">
    <source>
        <dbReference type="ARBA" id="ARBA00023125"/>
    </source>
</evidence>
<feature type="region of interest" description="Disordered" evidence="4">
    <location>
        <begin position="88"/>
        <end position="123"/>
    </location>
</feature>
<evidence type="ECO:0000313" key="6">
    <source>
        <dbReference type="EMBL" id="SQB65765.1"/>
    </source>
</evidence>
<feature type="region of interest" description="Disordered" evidence="4">
    <location>
        <begin position="207"/>
        <end position="251"/>
    </location>
</feature>
<dbReference type="Proteomes" id="UP000250245">
    <property type="component" value="Unassembled WGS sequence"/>
</dbReference>
<dbReference type="GO" id="GO:0003677">
    <property type="term" value="F:DNA binding"/>
    <property type="evidence" value="ECO:0007669"/>
    <property type="project" value="UniProtKB-KW"/>
</dbReference>
<gene>
    <name evidence="6" type="ORF">NCTC11820_01837</name>
</gene>
<proteinExistence type="predicted"/>
<organism evidence="6 7">
    <name type="scientific">Mobiluncus curtisii</name>
    <dbReference type="NCBI Taxonomy" id="2051"/>
    <lineage>
        <taxon>Bacteria</taxon>
        <taxon>Bacillati</taxon>
        <taxon>Actinomycetota</taxon>
        <taxon>Actinomycetes</taxon>
        <taxon>Actinomycetales</taxon>
        <taxon>Actinomycetaceae</taxon>
        <taxon>Mobiluncus</taxon>
    </lineage>
</organism>
<dbReference type="AlphaFoldDB" id="A0A2X2YZA4"/>
<keyword evidence="2" id="KW-0238">DNA-binding</keyword>
<dbReference type="PROSITE" id="PS51063">
    <property type="entry name" value="HTH_CRP_2"/>
    <property type="match status" value="1"/>
</dbReference>
<feature type="compositionally biased region" description="Polar residues" evidence="4">
    <location>
        <begin position="209"/>
        <end position="230"/>
    </location>
</feature>
<dbReference type="SUPFAM" id="SSF46785">
    <property type="entry name" value="Winged helix' DNA-binding domain"/>
    <property type="match status" value="1"/>
</dbReference>
<evidence type="ECO:0000256" key="1">
    <source>
        <dbReference type="ARBA" id="ARBA00023015"/>
    </source>
</evidence>
<feature type="compositionally biased region" description="Basic and acidic residues" evidence="4">
    <location>
        <begin position="106"/>
        <end position="119"/>
    </location>
</feature>
<evidence type="ECO:0000256" key="3">
    <source>
        <dbReference type="ARBA" id="ARBA00023163"/>
    </source>
</evidence>
<keyword evidence="3" id="KW-0804">Transcription</keyword>
<evidence type="ECO:0000313" key="7">
    <source>
        <dbReference type="Proteomes" id="UP000250245"/>
    </source>
</evidence>
<dbReference type="GO" id="GO:0006355">
    <property type="term" value="P:regulation of DNA-templated transcription"/>
    <property type="evidence" value="ECO:0007669"/>
    <property type="project" value="InterPro"/>
</dbReference>
<dbReference type="InterPro" id="IPR036390">
    <property type="entry name" value="WH_DNA-bd_sf"/>
</dbReference>
<dbReference type="InterPro" id="IPR012318">
    <property type="entry name" value="HTH_CRP"/>
</dbReference>
<dbReference type="EMBL" id="UASJ01000001">
    <property type="protein sequence ID" value="SQB65765.1"/>
    <property type="molecule type" value="Genomic_DNA"/>
</dbReference>
<dbReference type="Gene3D" id="2.60.120.10">
    <property type="entry name" value="Jelly Rolls"/>
    <property type="match status" value="1"/>
</dbReference>
<feature type="domain" description="HTH crp-type" evidence="5">
    <location>
        <begin position="228"/>
        <end position="300"/>
    </location>
</feature>
<evidence type="ECO:0000256" key="4">
    <source>
        <dbReference type="SAM" id="MobiDB-lite"/>
    </source>
</evidence>
<dbReference type="InterPro" id="IPR018490">
    <property type="entry name" value="cNMP-bd_dom_sf"/>
</dbReference>
<keyword evidence="1" id="KW-0805">Transcription regulation</keyword>
<dbReference type="Pfam" id="PF13545">
    <property type="entry name" value="HTH_Crp_2"/>
    <property type="match status" value="1"/>
</dbReference>
<dbReference type="GeneID" id="55564896"/>
<sequence>MVRNSDLASLGVIWAEVLAGMGAKVHQTDLEARFRLAAEDTLQDRIFHLHTGKVKLTRSTSMGRDHLLEVLGPTDTIGLNALTDLSAGGGQGVSHPGQRTSTVAQHPEKSGTEGLDSTHRSAGQTPARMWFSSATTLEPVRLDWVLVTDARDYLEKHQALHLEVLRALNRQTELLYQRTMALRDVDVPGRIAAALLELMERFGQPLEAETTSQSQLTGESAASDQMSGQTPPAVAGLNGENSRESGLPTNGIRLPHGLSQLELGQMAGASRETANKVLADFIARGWIIQKRRSIIIVNQERLRYRAS</sequence>
<dbReference type="InterPro" id="IPR036388">
    <property type="entry name" value="WH-like_DNA-bd_sf"/>
</dbReference>